<dbReference type="PRINTS" id="PR01438">
    <property type="entry name" value="UNVRSLSTRESS"/>
</dbReference>
<dbReference type="Pfam" id="PF00582">
    <property type="entry name" value="Usp"/>
    <property type="match status" value="1"/>
</dbReference>
<dbReference type="Proteomes" id="UP000233491">
    <property type="component" value="Unassembled WGS sequence"/>
</dbReference>
<evidence type="ECO:0000256" key="1">
    <source>
        <dbReference type="ARBA" id="ARBA00008791"/>
    </source>
</evidence>
<accession>A0A1I4TWD8</accession>
<dbReference type="CDD" id="cd00293">
    <property type="entry name" value="USP-like"/>
    <property type="match status" value="1"/>
</dbReference>
<proteinExistence type="inferred from homology"/>
<comment type="caution">
    <text evidence="3">The sequence shown here is derived from an EMBL/GenBank/DDBJ whole genome shotgun (WGS) entry which is preliminary data.</text>
</comment>
<dbReference type="PANTHER" id="PTHR46268">
    <property type="entry name" value="STRESS RESPONSE PROTEIN NHAX"/>
    <property type="match status" value="1"/>
</dbReference>
<comment type="similarity">
    <text evidence="1">Belongs to the universal stress protein A family.</text>
</comment>
<dbReference type="PANTHER" id="PTHR46268:SF15">
    <property type="entry name" value="UNIVERSAL STRESS PROTEIN HP_0031"/>
    <property type="match status" value="1"/>
</dbReference>
<protein>
    <submittedName>
        <fullName evidence="3">Universal stress protein UspA</fullName>
    </submittedName>
</protein>
<evidence type="ECO:0000313" key="4">
    <source>
        <dbReference type="Proteomes" id="UP000233491"/>
    </source>
</evidence>
<dbReference type="OrthoDB" id="9804721at2"/>
<evidence type="ECO:0000259" key="2">
    <source>
        <dbReference type="Pfam" id="PF00582"/>
    </source>
</evidence>
<dbReference type="AlphaFoldDB" id="A0A1I4TWD8"/>
<reference evidence="3 4" key="1">
    <citation type="submission" date="2017-12" db="EMBL/GenBank/DDBJ databases">
        <title>Anaerobic carbon monoxide metabolism by Pleomorphomonas carboxyditropha sp. nov., a new mesophilic hydrogenogenic carboxidotroph.</title>
        <authorList>
            <person name="Esquivel-Elizondo S."/>
            <person name="Krajmalnik-Brown R."/>
        </authorList>
    </citation>
    <scope>NUCLEOTIDE SEQUENCE [LARGE SCALE GENOMIC DNA]</scope>
    <source>
        <strain evidence="3 4">R5-392</strain>
    </source>
</reference>
<gene>
    <name evidence="3" type="ORF">CXZ10_18560</name>
</gene>
<dbReference type="SUPFAM" id="SSF52402">
    <property type="entry name" value="Adenine nucleotide alpha hydrolases-like"/>
    <property type="match status" value="2"/>
</dbReference>
<name>A0A1I4TWD8_9HYPH</name>
<dbReference type="InterPro" id="IPR006016">
    <property type="entry name" value="UspA"/>
</dbReference>
<organism evidence="3 4">
    <name type="scientific">Pleomorphomonas diazotrophica</name>
    <dbReference type="NCBI Taxonomy" id="1166257"/>
    <lineage>
        <taxon>Bacteria</taxon>
        <taxon>Pseudomonadati</taxon>
        <taxon>Pseudomonadota</taxon>
        <taxon>Alphaproteobacteria</taxon>
        <taxon>Hyphomicrobiales</taxon>
        <taxon>Pleomorphomonadaceae</taxon>
        <taxon>Pleomorphomonas</taxon>
    </lineage>
</organism>
<evidence type="ECO:0000313" key="3">
    <source>
        <dbReference type="EMBL" id="PKR87729.1"/>
    </source>
</evidence>
<dbReference type="InterPro" id="IPR006015">
    <property type="entry name" value="Universal_stress_UspA"/>
</dbReference>
<dbReference type="EMBL" id="PJNW01000016">
    <property type="protein sequence ID" value="PKR87729.1"/>
    <property type="molecule type" value="Genomic_DNA"/>
</dbReference>
<sequence length="276" mass="29159">MTVRDIFTIIDIYNEKMNASTAALELASRRKAHVTGLALALEPIAPGFLASPVPAEYLVEAITNAETSAKEAAAAFAAEATKYGVDAEARTATVYSGGTPAIVRQAQLSDLIVIGQDDPEHGEPMRAAIIETLLFESGVPVLIVPSGWNKPITSEKVMIAWDGSSTAARAVHAALPALRVATSIEVVMVAGSKNWSGEPGADVAAYLARHDHKVTVTTLPRSASEVSAVLLNHAAESGATMLVMGGYGHNRFRQFVLGGVTRDMLEKMTIPTLMTH</sequence>
<dbReference type="RefSeq" id="WP_101290852.1">
    <property type="nucleotide sequence ID" value="NZ_FOUQ01000006.1"/>
</dbReference>
<keyword evidence="4" id="KW-1185">Reference proteome</keyword>
<dbReference type="Gene3D" id="3.40.50.12370">
    <property type="match status" value="1"/>
</dbReference>
<feature type="domain" description="UspA" evidence="2">
    <location>
        <begin position="155"/>
        <end position="275"/>
    </location>
</feature>